<sequence length="272" mass="28630">MQQISTSPRHRQPDSNRPTRARALRTRILAGALVAAVLGSGLAVSIDAAAREQAQADTRALTDSRGLDSTQLDAYDAIAEARVHSDARATITVAKELLADAEGKVDADELEASVASLGDYEVLEVGEVAELTRETQAHVASTEEAVEAHARKVAAERAAAAKAAALAAANTPAGARATARELAASQYGWGASQFQCLDSLWTRESEWNYRAVNTSSGATGIPQALPGSKMASAGSDWQTNATTQIRWGLGYIKSVYGTPCAAWASSEARGWY</sequence>
<gene>
    <name evidence="1" type="ORF">ARHIZOSPH14_33590</name>
</gene>
<dbReference type="RefSeq" id="WP_281887021.1">
    <property type="nucleotide sequence ID" value="NZ_BSDP01000001.1"/>
</dbReference>
<dbReference type="AlphaFoldDB" id="A0A9W6FST8"/>
<evidence type="ECO:0000313" key="2">
    <source>
        <dbReference type="Proteomes" id="UP001144396"/>
    </source>
</evidence>
<protein>
    <recommendedName>
        <fullName evidence="3">Phospholipase</fullName>
    </recommendedName>
</protein>
<reference evidence="1" key="1">
    <citation type="submission" date="2022-12" db="EMBL/GenBank/DDBJ databases">
        <title>Reference genome sequencing for broad-spectrum identification of bacterial and archaeal isolates by mass spectrometry.</title>
        <authorList>
            <person name="Sekiguchi Y."/>
            <person name="Tourlousse D.M."/>
        </authorList>
    </citation>
    <scope>NUCLEOTIDE SEQUENCE</scope>
    <source>
        <strain evidence="1">14</strain>
    </source>
</reference>
<evidence type="ECO:0000313" key="1">
    <source>
        <dbReference type="EMBL" id="GLI29117.1"/>
    </source>
</evidence>
<evidence type="ECO:0008006" key="3">
    <source>
        <dbReference type="Google" id="ProtNLM"/>
    </source>
</evidence>
<organism evidence="1 2">
    <name type="scientific">Agromyces rhizosphaerae</name>
    <dbReference type="NCBI Taxonomy" id="88374"/>
    <lineage>
        <taxon>Bacteria</taxon>
        <taxon>Bacillati</taxon>
        <taxon>Actinomycetota</taxon>
        <taxon>Actinomycetes</taxon>
        <taxon>Micrococcales</taxon>
        <taxon>Microbacteriaceae</taxon>
        <taxon>Agromyces</taxon>
    </lineage>
</organism>
<dbReference type="SUPFAM" id="SSF53955">
    <property type="entry name" value="Lysozyme-like"/>
    <property type="match status" value="1"/>
</dbReference>
<dbReference type="Proteomes" id="UP001144396">
    <property type="component" value="Unassembled WGS sequence"/>
</dbReference>
<name>A0A9W6FST8_9MICO</name>
<keyword evidence="2" id="KW-1185">Reference proteome</keyword>
<comment type="caution">
    <text evidence="1">The sequence shown here is derived from an EMBL/GenBank/DDBJ whole genome shotgun (WGS) entry which is preliminary data.</text>
</comment>
<dbReference type="EMBL" id="BSDP01000001">
    <property type="protein sequence ID" value="GLI29117.1"/>
    <property type="molecule type" value="Genomic_DNA"/>
</dbReference>
<accession>A0A9W6FST8</accession>
<dbReference type="InterPro" id="IPR023346">
    <property type="entry name" value="Lysozyme-like_dom_sf"/>
</dbReference>
<proteinExistence type="predicted"/>